<keyword evidence="4" id="KW-1185">Reference proteome</keyword>
<evidence type="ECO:0000313" key="4">
    <source>
        <dbReference type="Proteomes" id="UP000078386"/>
    </source>
</evidence>
<protein>
    <submittedName>
        <fullName evidence="3">O-antigen acetylase</fullName>
    </submittedName>
</protein>
<evidence type="ECO:0000259" key="2">
    <source>
        <dbReference type="Pfam" id="PF19040"/>
    </source>
</evidence>
<evidence type="ECO:0000313" key="3">
    <source>
        <dbReference type="EMBL" id="OAT45869.1"/>
    </source>
</evidence>
<dbReference type="AlphaFoldDB" id="A0A1B7JD69"/>
<dbReference type="InterPro" id="IPR043968">
    <property type="entry name" value="SGNH"/>
</dbReference>
<dbReference type="EMBL" id="LXEU01000089">
    <property type="protein sequence ID" value="OAT45869.1"/>
    <property type="molecule type" value="Genomic_DNA"/>
</dbReference>
<gene>
    <name evidence="3" type="ORF">M989_04359</name>
</gene>
<organism evidence="3 4">
    <name type="scientific">Kluyvera georgiana ATCC 51603</name>
    <dbReference type="NCBI Taxonomy" id="1354264"/>
    <lineage>
        <taxon>Bacteria</taxon>
        <taxon>Pseudomonadati</taxon>
        <taxon>Pseudomonadota</taxon>
        <taxon>Gammaproteobacteria</taxon>
        <taxon>Enterobacterales</taxon>
        <taxon>Enterobacteriaceae</taxon>
        <taxon>Kluyvera</taxon>
    </lineage>
</organism>
<keyword evidence="1" id="KW-1133">Transmembrane helix</keyword>
<keyword evidence="1" id="KW-0472">Membrane</keyword>
<dbReference type="InterPro" id="IPR050879">
    <property type="entry name" value="Acyltransferase_3"/>
</dbReference>
<feature type="transmembrane region" description="Helical" evidence="1">
    <location>
        <begin position="17"/>
        <end position="35"/>
    </location>
</feature>
<accession>A0A1B7JD69</accession>
<comment type="caution">
    <text evidence="3">The sequence shown here is derived from an EMBL/GenBank/DDBJ whole genome shotgun (WGS) entry which is preliminary data.</text>
</comment>
<dbReference type="GO" id="GO:0000271">
    <property type="term" value="P:polysaccharide biosynthetic process"/>
    <property type="evidence" value="ECO:0007669"/>
    <property type="project" value="TreeGrafter"/>
</dbReference>
<feature type="transmembrane region" description="Helical" evidence="1">
    <location>
        <begin position="136"/>
        <end position="154"/>
    </location>
</feature>
<name>A0A1B7JD69_9ENTR</name>
<feature type="transmembrane region" description="Helical" evidence="1">
    <location>
        <begin position="41"/>
        <end position="58"/>
    </location>
</feature>
<dbReference type="Proteomes" id="UP000078386">
    <property type="component" value="Unassembled WGS sequence"/>
</dbReference>
<dbReference type="Pfam" id="PF19040">
    <property type="entry name" value="SGNH"/>
    <property type="match status" value="1"/>
</dbReference>
<reference evidence="3 4" key="1">
    <citation type="submission" date="2016-04" db="EMBL/GenBank/DDBJ databases">
        <title>ATOL: Assembling a taxonomically balanced genome-scale reconstruction of the evolutionary history of the Enterobacteriaceae.</title>
        <authorList>
            <person name="Plunkett G.III."/>
            <person name="Neeno-Eckwall E.C."/>
            <person name="Glasner J.D."/>
            <person name="Perna N.T."/>
        </authorList>
    </citation>
    <scope>NUCLEOTIDE SEQUENCE [LARGE SCALE GENOMIC DNA]</scope>
    <source>
        <strain evidence="3 4">ATCC 51603</strain>
    </source>
</reference>
<feature type="transmembrane region" description="Helical" evidence="1">
    <location>
        <begin position="103"/>
        <end position="120"/>
    </location>
</feature>
<dbReference type="PANTHER" id="PTHR23028">
    <property type="entry name" value="ACETYLTRANSFERASE"/>
    <property type="match status" value="1"/>
</dbReference>
<dbReference type="GO" id="GO:0016020">
    <property type="term" value="C:membrane"/>
    <property type="evidence" value="ECO:0007669"/>
    <property type="project" value="TreeGrafter"/>
</dbReference>
<evidence type="ECO:0000256" key="1">
    <source>
        <dbReference type="SAM" id="Phobius"/>
    </source>
</evidence>
<sequence>MVSCLLLHKKNIDRLPLFRIAVILLLISACVNYDIKLWPGYAAILPVVATALILFSCNKNSILLNNKVAQLIGSASYSIYLWHWPLFVTLSYFELLADTKCRLLSAFASIVVGILVYMLFEKRASKWLKKRNKKQIVASILIPALLCISVFDYTRSHSGFLWRGGDKYQKVSAEIVLPSPSNGWCFYAIASDKKLKLGENGVTCHVGNTDSKKNAVLFGDSFAGHYIPFWDSVGKQVGLNINPITTNWCSPSVGREFMGPKTSIAYKQCMFNREYFAKNFEKYDYLIFSGAWSYIVSNAESLRNVEALIKMAQGTGKRIIIMDEPYQFEANIGELYKKSIWDRRQFDITKYLVNGKNAKQKEVDTILTALTAGNKNTIFLSRSMLFSETQTNGSGVPYSLDGEHVSVIGSLSAAEYFIKGNNFHRLVNFLQ</sequence>
<keyword evidence="1" id="KW-0812">Transmembrane</keyword>
<dbReference type="PANTHER" id="PTHR23028:SF127">
    <property type="entry name" value="ACYL_TRANSF_3 DOMAIN-CONTAINING PROTEIN-RELATED"/>
    <property type="match status" value="1"/>
</dbReference>
<dbReference type="PATRIC" id="fig|1354264.4.peg.4515"/>
<proteinExistence type="predicted"/>
<feature type="transmembrane region" description="Helical" evidence="1">
    <location>
        <begin position="79"/>
        <end position="97"/>
    </location>
</feature>
<feature type="domain" description="SGNH" evidence="2">
    <location>
        <begin position="202"/>
        <end position="418"/>
    </location>
</feature>